<keyword evidence="1" id="KW-0812">Transmembrane</keyword>
<dbReference type="AlphaFoldDB" id="A0AAV4YFR3"/>
<keyword evidence="3" id="KW-1185">Reference proteome</keyword>
<accession>A0AAV4YFR3</accession>
<organism evidence="2 3">
    <name type="scientific">Caerostris extrusa</name>
    <name type="common">Bark spider</name>
    <name type="synonym">Caerostris bankana</name>
    <dbReference type="NCBI Taxonomy" id="172846"/>
    <lineage>
        <taxon>Eukaryota</taxon>
        <taxon>Metazoa</taxon>
        <taxon>Ecdysozoa</taxon>
        <taxon>Arthropoda</taxon>
        <taxon>Chelicerata</taxon>
        <taxon>Arachnida</taxon>
        <taxon>Araneae</taxon>
        <taxon>Araneomorphae</taxon>
        <taxon>Entelegynae</taxon>
        <taxon>Araneoidea</taxon>
        <taxon>Araneidae</taxon>
        <taxon>Caerostris</taxon>
    </lineage>
</organism>
<proteinExistence type="predicted"/>
<name>A0AAV4YFR3_CAEEX</name>
<keyword evidence="1" id="KW-1133">Transmembrane helix</keyword>
<reference evidence="2 3" key="1">
    <citation type="submission" date="2021-06" db="EMBL/GenBank/DDBJ databases">
        <title>Caerostris extrusa draft genome.</title>
        <authorList>
            <person name="Kono N."/>
            <person name="Arakawa K."/>
        </authorList>
    </citation>
    <scope>NUCLEOTIDE SEQUENCE [LARGE SCALE GENOMIC DNA]</scope>
</reference>
<sequence>MGIATTTATEIELLSPSLALQAAVCTTAEPGPGADARAKVGPIKVATCTVFVLFLIFCSTLLQISRFSHHSLLLTRIMVRMLLSGAYVYVARLFHFCGIRLLDFVSLSWLPTL</sequence>
<dbReference type="EMBL" id="BPLR01019159">
    <property type="protein sequence ID" value="GIZ04866.1"/>
    <property type="molecule type" value="Genomic_DNA"/>
</dbReference>
<protein>
    <submittedName>
        <fullName evidence="2">Uncharacterized protein</fullName>
    </submittedName>
</protein>
<comment type="caution">
    <text evidence="2">The sequence shown here is derived from an EMBL/GenBank/DDBJ whole genome shotgun (WGS) entry which is preliminary data.</text>
</comment>
<evidence type="ECO:0000313" key="3">
    <source>
        <dbReference type="Proteomes" id="UP001054945"/>
    </source>
</evidence>
<keyword evidence="1" id="KW-0472">Membrane</keyword>
<feature type="transmembrane region" description="Helical" evidence="1">
    <location>
        <begin position="43"/>
        <end position="65"/>
    </location>
</feature>
<evidence type="ECO:0000256" key="1">
    <source>
        <dbReference type="SAM" id="Phobius"/>
    </source>
</evidence>
<dbReference type="Proteomes" id="UP001054945">
    <property type="component" value="Unassembled WGS sequence"/>
</dbReference>
<evidence type="ECO:0000313" key="2">
    <source>
        <dbReference type="EMBL" id="GIZ04866.1"/>
    </source>
</evidence>
<gene>
    <name evidence="2" type="ORF">CEXT_550661</name>
</gene>